<dbReference type="NCBIfam" id="TIGR03998">
    <property type="entry name" value="thiol_BshC"/>
    <property type="match status" value="1"/>
</dbReference>
<dbReference type="HAMAP" id="MF_01867">
    <property type="entry name" value="BshC"/>
    <property type="match status" value="1"/>
</dbReference>
<dbReference type="EMBL" id="CP048222">
    <property type="protein sequence ID" value="QHT72273.1"/>
    <property type="molecule type" value="Genomic_DNA"/>
</dbReference>
<evidence type="ECO:0000313" key="6">
    <source>
        <dbReference type="Proteomes" id="UP000480178"/>
    </source>
</evidence>
<feature type="coiled-coil region" evidence="2">
    <location>
        <begin position="434"/>
        <end position="464"/>
    </location>
</feature>
<evidence type="ECO:0000259" key="4">
    <source>
        <dbReference type="Pfam" id="PF24850"/>
    </source>
</evidence>
<dbReference type="InterPro" id="IPR011199">
    <property type="entry name" value="Bacillithiol_biosynth_BshC"/>
</dbReference>
<dbReference type="Proteomes" id="UP000480178">
    <property type="component" value="Chromosome"/>
</dbReference>
<name>A0A6C0GX89_9BACT</name>
<keyword evidence="6" id="KW-1185">Reference proteome</keyword>
<dbReference type="GO" id="GO:0016874">
    <property type="term" value="F:ligase activity"/>
    <property type="evidence" value="ECO:0007669"/>
    <property type="project" value="UniProtKB-UniRule"/>
</dbReference>
<evidence type="ECO:0000256" key="1">
    <source>
        <dbReference type="ARBA" id="ARBA00022598"/>
    </source>
</evidence>
<sequence length="520" mass="60538">MNVEKIDLSQIRQFSSFFLDYISQKDTLQPFYQHFPELKNFQPQLEQKQFSQAQRKDLHAVLTEQYKPIPSFPQQQIDSLLQENTFTVTTGHQLNIFGGPLYLMYKLVTVINLAEALKKQYPNYHFVPVYWMATEDHDFAEINHFHLFGKKYEWTTQQKGAVGRMNPAEINAILDSLPEKLPLFEKAYLENKTLAEATRSWAHELFGEQGLLCIDADHPLLKSQLKDVIRKDIFESITYTSVSHTSEQLKKSGYETQVNPRQINFFYLDQGVRERIVQANDRYEVLNTPLSFSADELNQLIEEHPERFSPNVLLRPVYQEIILPNLAYIGGPAEVIYWLQLKALFDALGIAFPIVMPRNFALFISKTYQKKLHKLGILPADLFLEENDLKRKLVEGMVEEPVQVQQEQQEIEKAFQSLVEKALLLDKTLEGFIKAEQQKTIKSLENIEKRLKKAEEKNQETSISQLLNVKSKLFPNGGLQERTDNFLNFYLNDPQFITTLLQSFDPLDFRFQILTEDDQS</sequence>
<proteinExistence type="inferred from homology"/>
<feature type="domain" description="Bacillithiol biosynthesis BshC C-terminal coiled-coil" evidence="4">
    <location>
        <begin position="361"/>
        <end position="515"/>
    </location>
</feature>
<accession>A0A6C0GX89</accession>
<dbReference type="AlphaFoldDB" id="A0A6C0GX89"/>
<feature type="domain" description="Bacillithiol biosynthesis BshC N-terminal Rossmann-like" evidence="3">
    <location>
        <begin position="1"/>
        <end position="359"/>
    </location>
</feature>
<dbReference type="Pfam" id="PF10079">
    <property type="entry name" value="Rossmann-like_BshC"/>
    <property type="match status" value="1"/>
</dbReference>
<keyword evidence="2" id="KW-0175">Coiled coil</keyword>
<protein>
    <recommendedName>
        <fullName evidence="2">Putative cysteine ligase BshC</fullName>
        <ecNumber evidence="2">6.-.-.-</ecNumber>
    </recommendedName>
</protein>
<gene>
    <name evidence="2 5" type="primary">bshC</name>
    <name evidence="5" type="ORF">GXP67_35780</name>
</gene>
<keyword evidence="1 2" id="KW-0436">Ligase</keyword>
<evidence type="ECO:0000256" key="2">
    <source>
        <dbReference type="HAMAP-Rule" id="MF_01867"/>
    </source>
</evidence>
<dbReference type="InterPro" id="IPR055399">
    <property type="entry name" value="CC_BshC"/>
</dbReference>
<evidence type="ECO:0000259" key="3">
    <source>
        <dbReference type="Pfam" id="PF10079"/>
    </source>
</evidence>
<dbReference type="InterPro" id="IPR055398">
    <property type="entry name" value="Rossmann-like_BshC"/>
</dbReference>
<evidence type="ECO:0000313" key="5">
    <source>
        <dbReference type="EMBL" id="QHT72273.1"/>
    </source>
</evidence>
<comment type="similarity">
    <text evidence="2">Belongs to the BshC family.</text>
</comment>
<organism evidence="5 6">
    <name type="scientific">Rhodocytophaga rosea</name>
    <dbReference type="NCBI Taxonomy" id="2704465"/>
    <lineage>
        <taxon>Bacteria</taxon>
        <taxon>Pseudomonadati</taxon>
        <taxon>Bacteroidota</taxon>
        <taxon>Cytophagia</taxon>
        <taxon>Cytophagales</taxon>
        <taxon>Rhodocytophagaceae</taxon>
        <taxon>Rhodocytophaga</taxon>
    </lineage>
</organism>
<dbReference type="PIRSF" id="PIRSF012535">
    <property type="entry name" value="UCP012535"/>
    <property type="match status" value="1"/>
</dbReference>
<dbReference type="EC" id="6.-.-.-" evidence="2"/>
<dbReference type="Pfam" id="PF24850">
    <property type="entry name" value="CC_BshC"/>
    <property type="match status" value="1"/>
</dbReference>
<dbReference type="KEGG" id="rhoz:GXP67_35780"/>
<reference evidence="5 6" key="1">
    <citation type="submission" date="2020-01" db="EMBL/GenBank/DDBJ databases">
        <authorList>
            <person name="Kim M.K."/>
        </authorList>
    </citation>
    <scope>NUCLEOTIDE SEQUENCE [LARGE SCALE GENOMIC DNA]</scope>
    <source>
        <strain evidence="5 6">172606-1</strain>
    </source>
</reference>